<feature type="compositionally biased region" description="Polar residues" evidence="1">
    <location>
        <begin position="198"/>
        <end position="207"/>
    </location>
</feature>
<dbReference type="WBParaSite" id="SPAL_0000216100.1">
    <property type="protein sequence ID" value="SPAL_0000216100.1"/>
    <property type="gene ID" value="SPAL_0000216100"/>
</dbReference>
<reference evidence="3" key="1">
    <citation type="submission" date="2017-02" db="UniProtKB">
        <authorList>
            <consortium name="WormBaseParasite"/>
        </authorList>
    </citation>
    <scope>IDENTIFICATION</scope>
</reference>
<sequence>MSNHHVLIYWFGNGMVLSPDFNEAIEESCQNNPIKDNISYKRNGALRMNWLYTIDKKPVYLNTGVPPLAKLIFAYPKEFKEYCDVNCYFVGAKYGILLTCNKYSKLENESKRLSYENYRNQKSGAKFFQWRMNASKTKRYSSITLCKNNEKSRKALSTKKERFTCSGDMKNSSKKSKKRTKIKLNKSFDSGSLDKQPLKTSSKISTGENKEDELDPYSKWLIDMSKRPLLKTESKHNNVVKSNQVYDDLDELISKADELELKDDKSTRTEEGSINTNKNSPVENSNGKEKKSPSQTQ</sequence>
<dbReference type="Proteomes" id="UP000046392">
    <property type="component" value="Unplaced"/>
</dbReference>
<feature type="compositionally biased region" description="Basic and acidic residues" evidence="1">
    <location>
        <begin position="257"/>
        <end position="271"/>
    </location>
</feature>
<feature type="region of interest" description="Disordered" evidence="1">
    <location>
        <begin position="257"/>
        <end position="297"/>
    </location>
</feature>
<organism evidence="2 3">
    <name type="scientific">Strongyloides papillosus</name>
    <name type="common">Intestinal threadworm</name>
    <dbReference type="NCBI Taxonomy" id="174720"/>
    <lineage>
        <taxon>Eukaryota</taxon>
        <taxon>Metazoa</taxon>
        <taxon>Ecdysozoa</taxon>
        <taxon>Nematoda</taxon>
        <taxon>Chromadorea</taxon>
        <taxon>Rhabditida</taxon>
        <taxon>Tylenchina</taxon>
        <taxon>Panagrolaimomorpha</taxon>
        <taxon>Strongyloidoidea</taxon>
        <taxon>Strongyloididae</taxon>
        <taxon>Strongyloides</taxon>
    </lineage>
</organism>
<feature type="compositionally biased region" description="Basic and acidic residues" evidence="1">
    <location>
        <begin position="286"/>
        <end position="297"/>
    </location>
</feature>
<proteinExistence type="predicted"/>
<feature type="compositionally biased region" description="Polar residues" evidence="1">
    <location>
        <begin position="272"/>
        <end position="285"/>
    </location>
</feature>
<evidence type="ECO:0000256" key="1">
    <source>
        <dbReference type="SAM" id="MobiDB-lite"/>
    </source>
</evidence>
<name>A0A0N5B7Y7_STREA</name>
<feature type="region of interest" description="Disordered" evidence="1">
    <location>
        <begin position="157"/>
        <end position="211"/>
    </location>
</feature>
<accession>A0A0N5B7Y7</accession>
<evidence type="ECO:0000313" key="3">
    <source>
        <dbReference type="WBParaSite" id="SPAL_0000216100.1"/>
    </source>
</evidence>
<feature type="compositionally biased region" description="Basic residues" evidence="1">
    <location>
        <begin position="172"/>
        <end position="184"/>
    </location>
</feature>
<protein>
    <submittedName>
        <fullName evidence="3">Doublecortin domain-containing protein</fullName>
    </submittedName>
</protein>
<evidence type="ECO:0000313" key="2">
    <source>
        <dbReference type="Proteomes" id="UP000046392"/>
    </source>
</evidence>
<keyword evidence="2" id="KW-1185">Reference proteome</keyword>
<dbReference type="AlphaFoldDB" id="A0A0N5B7Y7"/>